<dbReference type="PANTHER" id="PTHR44259:SF114">
    <property type="entry name" value="OS06G0707300 PROTEIN"/>
    <property type="match status" value="1"/>
</dbReference>
<evidence type="ECO:0000259" key="1">
    <source>
        <dbReference type="Pfam" id="PF03478"/>
    </source>
</evidence>
<organism evidence="2 3">
    <name type="scientific">Aquilegia coerulea</name>
    <name type="common">Rocky mountain columbine</name>
    <dbReference type="NCBI Taxonomy" id="218851"/>
    <lineage>
        <taxon>Eukaryota</taxon>
        <taxon>Viridiplantae</taxon>
        <taxon>Streptophyta</taxon>
        <taxon>Embryophyta</taxon>
        <taxon>Tracheophyta</taxon>
        <taxon>Spermatophyta</taxon>
        <taxon>Magnoliopsida</taxon>
        <taxon>Ranunculales</taxon>
        <taxon>Ranunculaceae</taxon>
        <taxon>Thalictroideae</taxon>
        <taxon>Aquilegia</taxon>
    </lineage>
</organism>
<protein>
    <recommendedName>
        <fullName evidence="1">KIB1-4 beta-propeller domain-containing protein</fullName>
    </recommendedName>
</protein>
<keyword evidence="3" id="KW-1185">Reference proteome</keyword>
<feature type="domain" description="KIB1-4 beta-propeller" evidence="1">
    <location>
        <begin position="8"/>
        <end position="245"/>
    </location>
</feature>
<dbReference type="Pfam" id="PF03478">
    <property type="entry name" value="Beta-prop_KIB1-4"/>
    <property type="match status" value="1"/>
</dbReference>
<dbReference type="InterPro" id="IPR005174">
    <property type="entry name" value="KIB1-4_b-propeller"/>
</dbReference>
<dbReference type="InParanoid" id="A0A2G5C3H2"/>
<dbReference type="AlphaFoldDB" id="A0A2G5C3H2"/>
<dbReference type="EMBL" id="KZ305134">
    <property type="protein sequence ID" value="PIA25377.1"/>
    <property type="molecule type" value="Genomic_DNA"/>
</dbReference>
<proteinExistence type="predicted"/>
<evidence type="ECO:0000313" key="3">
    <source>
        <dbReference type="Proteomes" id="UP000230069"/>
    </source>
</evidence>
<dbReference type="STRING" id="218851.A0A2G5C3H2"/>
<dbReference type="OrthoDB" id="642536at2759"/>
<accession>A0A2G5C3H2</accession>
<dbReference type="InterPro" id="IPR050942">
    <property type="entry name" value="F-box_BR-signaling"/>
</dbReference>
<gene>
    <name evidence="2" type="ORF">AQUCO_11800041v1</name>
</gene>
<dbReference type="Proteomes" id="UP000230069">
    <property type="component" value="Unassembled WGS sequence"/>
</dbReference>
<reference evidence="2 3" key="1">
    <citation type="submission" date="2017-09" db="EMBL/GenBank/DDBJ databases">
        <title>WGS assembly of Aquilegia coerulea Goldsmith.</title>
        <authorList>
            <person name="Hodges S."/>
            <person name="Kramer E."/>
            <person name="Nordborg M."/>
            <person name="Tomkins J."/>
            <person name="Borevitz J."/>
            <person name="Derieg N."/>
            <person name="Yan J."/>
            <person name="Mihaltcheva S."/>
            <person name="Hayes R.D."/>
            <person name="Rokhsar D."/>
        </authorList>
    </citation>
    <scope>NUCLEOTIDE SEQUENCE [LARGE SCALE GENOMIC DNA]</scope>
    <source>
        <strain evidence="3">cv. Goldsmith</strain>
    </source>
</reference>
<dbReference type="PANTHER" id="PTHR44259">
    <property type="entry name" value="OS07G0183000 PROTEIN-RELATED"/>
    <property type="match status" value="1"/>
</dbReference>
<name>A0A2G5C3H2_AQUCA</name>
<evidence type="ECO:0000313" key="2">
    <source>
        <dbReference type="EMBL" id="PIA25377.1"/>
    </source>
</evidence>
<sequence>MYNIFDLQLHDKKLCGFSEGWLVYEDSEIHLFNPFLSVNNKIDLPRIEPVEKYIDGSIYKVVLSANPAVDSNLVVIAIYGRYDGFLTFYKPGNKAWTMLDCKDMDSVVYYKDQFYTMDVLGRTWACNVSSPHSGISLIIPENDHGEDVTMRHIVESAGELLQVKQILVLKNRTFCNFRFEVYKLDQTALKWIEIKSLSGRVLLFNYNFCMSLLASDIPGCKPDCIYYAFDLFIMGRNDGDLAVYNMEDGSTERHHLTDSKIFFSSAPIWIKPTFQGYSN</sequence>